<feature type="repeat" description="TPR" evidence="4">
    <location>
        <begin position="63"/>
        <end position="96"/>
    </location>
</feature>
<dbReference type="Proteomes" id="UP000057158">
    <property type="component" value="Chromosome"/>
</dbReference>
<dbReference type="PROSITE" id="PS50005">
    <property type="entry name" value="TPR"/>
    <property type="match status" value="2"/>
</dbReference>
<feature type="repeat" description="TPR" evidence="4">
    <location>
        <begin position="97"/>
        <end position="130"/>
    </location>
</feature>
<keyword evidence="5" id="KW-1133">Transmembrane helix</keyword>
<dbReference type="RefSeq" id="WP_053550288.1">
    <property type="nucleotide sequence ID" value="NZ_CP010802.1"/>
</dbReference>
<name>A0A0M4D5Q5_9BACT</name>
<keyword evidence="5" id="KW-0812">Transmembrane</keyword>
<dbReference type="Gene3D" id="1.25.40.10">
    <property type="entry name" value="Tetratricopeptide repeat domain"/>
    <property type="match status" value="2"/>
</dbReference>
<dbReference type="InterPro" id="IPR011990">
    <property type="entry name" value="TPR-like_helical_dom_sf"/>
</dbReference>
<protein>
    <submittedName>
        <fullName evidence="6">Uncharacterized protein</fullName>
    </submittedName>
</protein>
<dbReference type="PATRIC" id="fig|1603606.3.peg.1490"/>
<evidence type="ECO:0000256" key="1">
    <source>
        <dbReference type="ARBA" id="ARBA00022737"/>
    </source>
</evidence>
<dbReference type="InterPro" id="IPR051685">
    <property type="entry name" value="Ycf3/AcsC/BcsC/TPR_MFPF"/>
</dbReference>
<proteinExistence type="predicted"/>
<keyword evidence="1" id="KW-0677">Repeat</keyword>
<keyword evidence="5" id="KW-0472">Membrane</keyword>
<evidence type="ECO:0000313" key="7">
    <source>
        <dbReference type="Proteomes" id="UP000057158"/>
    </source>
</evidence>
<keyword evidence="7" id="KW-1185">Reference proteome</keyword>
<dbReference type="InterPro" id="IPR019734">
    <property type="entry name" value="TPR_rpt"/>
</dbReference>
<evidence type="ECO:0000256" key="4">
    <source>
        <dbReference type="PROSITE-ProRule" id="PRU00339"/>
    </source>
</evidence>
<dbReference type="STRING" id="1603606.DSOUD_1367"/>
<accession>A0A0M4D5Q5</accession>
<reference evidence="6 7" key="1">
    <citation type="submission" date="2015-07" db="EMBL/GenBank/DDBJ databases">
        <title>Isolation and Genomic Characterization of a Novel Halophilic Metal-Reducing Deltaproteobacterium from the Deep Subsurface.</title>
        <authorList>
            <person name="Badalamenti J.P."/>
            <person name="Summers Z.M."/>
            <person name="Gralnick J.A."/>
            <person name="Bond D.R."/>
        </authorList>
    </citation>
    <scope>NUCLEOTIDE SEQUENCE [LARGE SCALE GENOMIC DNA]</scope>
    <source>
        <strain evidence="6 7">WTL</strain>
    </source>
</reference>
<gene>
    <name evidence="6" type="ORF">DSOUD_1367</name>
</gene>
<dbReference type="PANTHER" id="PTHR44943">
    <property type="entry name" value="CELLULOSE SYNTHASE OPERON PROTEIN C"/>
    <property type="match status" value="1"/>
</dbReference>
<dbReference type="Pfam" id="PF00515">
    <property type="entry name" value="TPR_1"/>
    <property type="match status" value="1"/>
</dbReference>
<dbReference type="PANTHER" id="PTHR44943:SF9">
    <property type="entry name" value="TPR-REPEAT-CONTAINING PROTEIN"/>
    <property type="match status" value="1"/>
</dbReference>
<organism evidence="6 7">
    <name type="scientific">Desulfuromonas soudanensis</name>
    <dbReference type="NCBI Taxonomy" id="1603606"/>
    <lineage>
        <taxon>Bacteria</taxon>
        <taxon>Pseudomonadati</taxon>
        <taxon>Thermodesulfobacteriota</taxon>
        <taxon>Desulfuromonadia</taxon>
        <taxon>Desulfuromonadales</taxon>
        <taxon>Desulfuromonadaceae</taxon>
        <taxon>Desulfuromonas</taxon>
    </lineage>
</organism>
<dbReference type="AlphaFoldDB" id="A0A0M4D5Q5"/>
<dbReference type="EMBL" id="CP010802">
    <property type="protein sequence ID" value="ALC16147.1"/>
    <property type="molecule type" value="Genomic_DNA"/>
</dbReference>
<keyword evidence="2 4" id="KW-0802">TPR repeat</keyword>
<evidence type="ECO:0000313" key="6">
    <source>
        <dbReference type="EMBL" id="ALC16147.1"/>
    </source>
</evidence>
<dbReference type="Pfam" id="PF13432">
    <property type="entry name" value="TPR_16"/>
    <property type="match status" value="1"/>
</dbReference>
<keyword evidence="3" id="KW-0793">Thylakoid</keyword>
<feature type="transmembrane region" description="Helical" evidence="5">
    <location>
        <begin position="6"/>
        <end position="23"/>
    </location>
</feature>
<evidence type="ECO:0000256" key="5">
    <source>
        <dbReference type="SAM" id="Phobius"/>
    </source>
</evidence>
<sequence>MKKETFFLVAGALIIGLLVGLLVSKGKKEPSSAVPPASQAPAVNFQQNLGLLEELVAKDPTNRNAWVQLGHGYFDSDQYIKAIEAYNKVLELDPNDPDILTDQGVMFRALGWYDKAVDNFVKANQLNPLHAQSLYNLGVVYRYDLKDLDKARAAWKKYLALNPVGPGAEQIRAEMEFLESHPPLPQGK</sequence>
<evidence type="ECO:0000256" key="2">
    <source>
        <dbReference type="ARBA" id="ARBA00022803"/>
    </source>
</evidence>
<dbReference type="SMART" id="SM00028">
    <property type="entry name" value="TPR"/>
    <property type="match status" value="3"/>
</dbReference>
<dbReference type="SUPFAM" id="SSF48452">
    <property type="entry name" value="TPR-like"/>
    <property type="match status" value="1"/>
</dbReference>
<dbReference type="PROSITE" id="PS50293">
    <property type="entry name" value="TPR_REGION"/>
    <property type="match status" value="1"/>
</dbReference>
<dbReference type="OrthoDB" id="5338908at2"/>
<dbReference type="KEGG" id="des:DSOUD_1367"/>
<evidence type="ECO:0000256" key="3">
    <source>
        <dbReference type="ARBA" id="ARBA00023078"/>
    </source>
</evidence>